<protein>
    <submittedName>
        <fullName evidence="2">Siderophore-interacting protein</fullName>
    </submittedName>
</protein>
<dbReference type="PROSITE" id="PS51384">
    <property type="entry name" value="FAD_FR"/>
    <property type="match status" value="1"/>
</dbReference>
<reference evidence="2 3" key="1">
    <citation type="submission" date="2023-02" db="EMBL/GenBank/DDBJ databases">
        <title>Microbacterium betulae sp. nov., isolated from birch wood.</title>
        <authorList>
            <person name="Pasciak M."/>
            <person name="Pawlik K.J."/>
            <person name="Martynowski D."/>
            <person name="Laczmanski L."/>
            <person name="Ciekot J."/>
            <person name="Szponar B."/>
            <person name="Wojcik-Fatla A."/>
            <person name="Mackiewicz B."/>
            <person name="Farian E."/>
            <person name="Cholewa G."/>
            <person name="Cholewa A."/>
            <person name="Dutkiewicz J."/>
        </authorList>
    </citation>
    <scope>NUCLEOTIDE SEQUENCE [LARGE SCALE GENOMIC DNA]</scope>
    <source>
        <strain evidence="2 3">AB</strain>
    </source>
</reference>
<dbReference type="GO" id="GO:0016491">
    <property type="term" value="F:oxidoreductase activity"/>
    <property type="evidence" value="ECO:0007669"/>
    <property type="project" value="InterPro"/>
</dbReference>
<dbReference type="KEGG" id="mbet:N8K70_05160"/>
<proteinExistence type="predicted"/>
<accession>A0AA97FMD0</accession>
<dbReference type="PANTHER" id="PTHR30157:SF0">
    <property type="entry name" value="NADPH-DEPENDENT FERRIC-CHELATE REDUCTASE"/>
    <property type="match status" value="1"/>
</dbReference>
<evidence type="ECO:0000313" key="3">
    <source>
        <dbReference type="Proteomes" id="UP001305498"/>
    </source>
</evidence>
<dbReference type="RefSeq" id="WP_317140541.1">
    <property type="nucleotide sequence ID" value="NZ_CP118157.1"/>
</dbReference>
<dbReference type="AlphaFoldDB" id="A0AA97FMD0"/>
<dbReference type="Proteomes" id="UP001305498">
    <property type="component" value="Chromosome"/>
</dbReference>
<sequence>MDPAFARSPNVLFAAHVRGVRRISPGFVRVGLEGPDLERLVPRGLDQRMKILLPPGAMPGGLDESFLPEAEWRRRWRALPAERRPLLRSYTVGEARPEAGELDIDFFVHARPGPGSAWALRTQPGDVLMLSAPDRRREHGRHGVQWNPGRAHRVLLAGDETAYPAVRGILRSLGREVTASVVVEAGDPADASWMADELPDGQGVVCVRGERDRGGAALVEGVAGWAGHEGESAAAEGGGFYAWCATESAHVAAMRDVLVASGIAADRIHAQGYWNDRDRRPAR</sequence>
<dbReference type="Gene3D" id="2.40.30.10">
    <property type="entry name" value="Translation factors"/>
    <property type="match status" value="1"/>
</dbReference>
<dbReference type="CDD" id="cd06193">
    <property type="entry name" value="siderophore_interacting"/>
    <property type="match status" value="1"/>
</dbReference>
<dbReference type="InterPro" id="IPR017927">
    <property type="entry name" value="FAD-bd_FR_type"/>
</dbReference>
<dbReference type="Gene3D" id="3.40.50.80">
    <property type="entry name" value="Nucleotide-binding domain of ferredoxin-NADP reductase (FNR) module"/>
    <property type="match status" value="1"/>
</dbReference>
<dbReference type="InterPro" id="IPR039374">
    <property type="entry name" value="SIP_fam"/>
</dbReference>
<dbReference type="SUPFAM" id="SSF63380">
    <property type="entry name" value="Riboflavin synthase domain-like"/>
    <property type="match status" value="1"/>
</dbReference>
<keyword evidence="3" id="KW-1185">Reference proteome</keyword>
<dbReference type="Pfam" id="PF04954">
    <property type="entry name" value="SIP"/>
    <property type="match status" value="1"/>
</dbReference>
<evidence type="ECO:0000313" key="2">
    <source>
        <dbReference type="EMBL" id="WOF24067.1"/>
    </source>
</evidence>
<organism evidence="2 3">
    <name type="scientific">Microbacterium betulae</name>
    <dbReference type="NCBI Taxonomy" id="2981139"/>
    <lineage>
        <taxon>Bacteria</taxon>
        <taxon>Bacillati</taxon>
        <taxon>Actinomycetota</taxon>
        <taxon>Actinomycetes</taxon>
        <taxon>Micrococcales</taxon>
        <taxon>Microbacteriaceae</taxon>
        <taxon>Microbacterium</taxon>
    </lineage>
</organism>
<dbReference type="Pfam" id="PF08021">
    <property type="entry name" value="FAD_binding_9"/>
    <property type="match status" value="1"/>
</dbReference>
<feature type="domain" description="FAD-binding FR-type" evidence="1">
    <location>
        <begin position="10"/>
        <end position="148"/>
    </location>
</feature>
<dbReference type="InterPro" id="IPR013113">
    <property type="entry name" value="SIP_FAD-bd"/>
</dbReference>
<name>A0AA97FMD0_9MICO</name>
<dbReference type="InterPro" id="IPR017938">
    <property type="entry name" value="Riboflavin_synthase-like_b-brl"/>
</dbReference>
<evidence type="ECO:0000259" key="1">
    <source>
        <dbReference type="PROSITE" id="PS51384"/>
    </source>
</evidence>
<dbReference type="InterPro" id="IPR007037">
    <property type="entry name" value="SIP_rossman_dom"/>
</dbReference>
<gene>
    <name evidence="2" type="ORF">N8K70_05160</name>
</gene>
<dbReference type="EMBL" id="CP118157">
    <property type="protein sequence ID" value="WOF24067.1"/>
    <property type="molecule type" value="Genomic_DNA"/>
</dbReference>
<dbReference type="PANTHER" id="PTHR30157">
    <property type="entry name" value="FERRIC REDUCTASE, NADPH-DEPENDENT"/>
    <property type="match status" value="1"/>
</dbReference>
<dbReference type="InterPro" id="IPR039261">
    <property type="entry name" value="FNR_nucleotide-bd"/>
</dbReference>